<reference evidence="3" key="1">
    <citation type="submission" date="2016-11" db="EMBL/GenBank/DDBJ databases">
        <authorList>
            <person name="Sisinthy S."/>
            <person name="Ara S."/>
            <person name="Gundlapally S.R."/>
        </authorList>
    </citation>
    <scope>NUCLEOTIDE SEQUENCE [LARGE SCALE GENOMIC DNA]</scope>
    <source>
        <strain evidence="3">V1-41</strain>
    </source>
</reference>
<proteinExistence type="predicted"/>
<dbReference type="EMBL" id="MPZM01000009">
    <property type="protein sequence ID" value="PPL17122.1"/>
    <property type="molecule type" value="Genomic_DNA"/>
</dbReference>
<accession>A0A2P5TNI9</accession>
<dbReference type="SUPFAM" id="SSF53474">
    <property type="entry name" value="alpha/beta-Hydrolases"/>
    <property type="match status" value="1"/>
</dbReference>
<dbReference type="Proteomes" id="UP000242231">
    <property type="component" value="Unassembled WGS sequence"/>
</dbReference>
<evidence type="ECO:0000313" key="3">
    <source>
        <dbReference type="Proteomes" id="UP000242231"/>
    </source>
</evidence>
<sequence length="756" mass="84567">MNIKSRRWWWLLPLVLLLFLASWPQLQARLGRHLLSDPPELVVEALPPGYDPAAPRPVYEGPHASRVQLDLSAFDFPVSLGQTGPVDTSLGPLQYPFACNTEEVGLGQPLVDNRQGIGTPVYAELDGVKDKTRLLGHSKDCLLPTRVDYFYKVEGRDDFYLWPESGEPADLAWLDWQGSTIPFVLRVERGTINRFMYVIAMLADPMTPVTDTRSPYWNNKLIYHFKGGVGIGKRQGKMSLGRIASRLTKQLAEGYALAGSGGNVTSNHYNMWLAANTADMVKAQFVARYGKPDYTVGIGGSGGAVQQYLIAQNKPGLLDALIPQYSYPDMITQSIWALDCELLEYYFDVTARDNQRWRVQENRGQVMGVAASSDVEHEFKKYYRWARVAGLGLTLPALPPGATECSKSWRGLAPLTNNPRYFHRIHHYAPAVARADRFSHWHDLSAFYGVGEDGFAHRTHDNVGVQYGLEALKLGQINMAEFLHLNANIGSWKASKDMAQERLWVLTGDDSLADVSIWSDHNMQKTPGRPVPLRVFERNQVDLIKTAPRSRGHDGAMAAAYYSGHVFLGNIDIPVIDLRHYLDNQLDMHHSYATLSSWLRIRQARGNTDNMVIWQSGKPYDPSDRAFVLLDEWLTTGRRPSAAKDACWTDKGELIAEGNRVWNGPWRGDTDMGTCLNHYPAYRSPRNAAGSPLTGDLFKCARVPVAEAVARGLYYPQEVESYSAMLEAVFPDGVCDYQQGDMARPEDAELGLSLVL</sequence>
<evidence type="ECO:0000259" key="1">
    <source>
        <dbReference type="Pfam" id="PF19878"/>
    </source>
</evidence>
<dbReference type="OrthoDB" id="3078806at2"/>
<dbReference type="AlphaFoldDB" id="A0A2P5TNI9"/>
<protein>
    <recommendedName>
        <fullName evidence="1">DUF6351 domain-containing protein</fullName>
    </recommendedName>
</protein>
<dbReference type="InterPro" id="IPR045556">
    <property type="entry name" value="DUF6351"/>
</dbReference>
<gene>
    <name evidence="2" type="ORF">UN63_06155</name>
</gene>
<keyword evidence="3" id="KW-1185">Reference proteome</keyword>
<dbReference type="Pfam" id="PF19878">
    <property type="entry name" value="DUF6351"/>
    <property type="match status" value="1"/>
</dbReference>
<evidence type="ECO:0000313" key="2">
    <source>
        <dbReference type="EMBL" id="PPL17122.1"/>
    </source>
</evidence>
<feature type="domain" description="DUF6351" evidence="1">
    <location>
        <begin position="82"/>
        <end position="741"/>
    </location>
</feature>
<dbReference type="InterPro" id="IPR029058">
    <property type="entry name" value="AB_hydrolase_fold"/>
</dbReference>
<name>A0A2P5TNI9_9GAMM</name>
<dbReference type="RefSeq" id="WP_104485902.1">
    <property type="nucleotide sequence ID" value="NZ_BMYB01000001.1"/>
</dbReference>
<comment type="caution">
    <text evidence="2">The sequence shown here is derived from an EMBL/GenBank/DDBJ whole genome shotgun (WGS) entry which is preliminary data.</text>
</comment>
<organism evidence="2 3">
    <name type="scientific">Oceanisphaera arctica</name>
    <dbReference type="NCBI Taxonomy" id="641510"/>
    <lineage>
        <taxon>Bacteria</taxon>
        <taxon>Pseudomonadati</taxon>
        <taxon>Pseudomonadota</taxon>
        <taxon>Gammaproteobacteria</taxon>
        <taxon>Aeromonadales</taxon>
        <taxon>Aeromonadaceae</taxon>
        <taxon>Oceanisphaera</taxon>
    </lineage>
</organism>